<dbReference type="Pfam" id="PF12166">
    <property type="entry name" value="Piezo_cap"/>
    <property type="match status" value="1"/>
</dbReference>
<dbReference type="GO" id="GO:0016020">
    <property type="term" value="C:membrane"/>
    <property type="evidence" value="ECO:0007669"/>
    <property type="project" value="InterPro"/>
</dbReference>
<dbReference type="PANTHER" id="PTHR13167:SF25">
    <property type="entry name" value="PIEZO-TYPE MECHANOSENSITIVE ION CHANNEL COMPONENT"/>
    <property type="match status" value="1"/>
</dbReference>
<keyword evidence="2" id="KW-0472">Membrane</keyword>
<evidence type="ECO:0000313" key="6">
    <source>
        <dbReference type="Proteomes" id="UP000419144"/>
    </source>
</evidence>
<dbReference type="GO" id="GO:0008381">
    <property type="term" value="F:mechanosensitive monoatomic ion channel activity"/>
    <property type="evidence" value="ECO:0007669"/>
    <property type="project" value="InterPro"/>
</dbReference>
<feature type="transmembrane region" description="Helical" evidence="2">
    <location>
        <begin position="303"/>
        <end position="323"/>
    </location>
</feature>
<keyword evidence="2" id="KW-1133">Transmembrane helix</keyword>
<dbReference type="EMBL" id="BLBS01000054">
    <property type="protein sequence ID" value="GET92225.1"/>
    <property type="molecule type" value="Genomic_DNA"/>
</dbReference>
<dbReference type="GO" id="GO:0005261">
    <property type="term" value="F:monoatomic cation channel activity"/>
    <property type="evidence" value="ECO:0007669"/>
    <property type="project" value="TreeGrafter"/>
</dbReference>
<gene>
    <name evidence="5" type="ORF">LtaPh_3415051</name>
</gene>
<comment type="caution">
    <text evidence="5">The sequence shown here is derived from an EMBL/GenBank/DDBJ whole genome shotgun (WGS) entry which is preliminary data.</text>
</comment>
<sequence length="1635" mass="180274">MAWLPHSVVNGAYLFLVLQLLFLLAVVWHSVVAAALLISFVSLSCLEFVSFDALEAKKQQHETLNAEVVVVKPLAADVSRDENDGDTEVFVSALYPTHNPAAPNDCCAPCCRRTPSQPRDERSSVMTSNWVERDGNLASAVMSSSKSSREREPCRDVSNTSVELYSPVQDSADNTRIYSSPALNRPVTERIIAENVRTQCGQEDAQTEAQHGRRGTPVSQSPMCLQSFYLAPRSGWVFTTAVTSLITVCASVVLFRLLYSFVEVDPSPPDSVLPAWVNTPAAKSLLAVCVGIQVNGSNGKLHFYGMAACFSVVSLTSWCLLLCRALSRCVRGARNAASFLVSGSRSTTTFRWSRVRVGWNTALRLLTGFVTSAPYSLGWVGAAGIGQGTVFGLLSLAVAIVVLLLSSHVEQVQRERVGHPRQRLWALYTCILLSLWEVQMILLLPPLQQSFNASGVWARHSQWIIAVGAVPAASHKSMLRWRIAQAIGLWWAGTEFCCYHAASPETSQVTSFKSGQEKRALLFRRLAQRDEKQWLRAVNQNRAAHCKLQQLRLERDACLYRLSRIGGNLWQRCARETQQNCALWCGDSQYSQRDVSHRSVHAPFGSNVSHCCWLYRDISEHVPISVGGGRPAGHYCNATLLHKRAAPPSTAGVHGHDTCWTADAVGSSPLHSNASVYGCQSSIRSPLQCLESASAQPCPVGGEGNSAVGPIPASAAEPLKRHDSKVEPLPYMWQGWARAAARSPCRDDVNGDEEDADVCRRISGAYSNGESRAYRWGLSQPHSSVHSPYTFSVSTSGPRAGHSMLQGSAFANATPRQNGCDGGFSSPRQSSMIHGISVDISAVGYASSFAEEVAHQRPSLWPEYLAHPEKVRSEHAPVSLPMLSAEETRRGTDAGLHGKAGSVAHKVLDLLCDYLRRHTVPLSDEVENSAAECSTCPRSSAAHPQRQRYCQSNEGVPEHMQPAVASEVPFKAKEGATPPLDIHMNAPSSTTSRREVASLSSLWRLLELYAVQCWSYLCVLLMLIQFAVCGTVVNLPPSFASIVYALLHRPWPPLWYWRLQVLFSALAFLAKGAARVYLITMGSSVSLTTCRWLSLLLLRIDVAAPSPLVASLSSPSPSAMFGSKFHRYMWVDLMLSGCVVTAVAIQWAVIYPDYCIFWNRKGEPDATARVSAAVFASLEPTGQPAREACPDKPHWRVAELWGSCKRHLHFWSTHRCGAGADYYTAQLFFDSLSLALFGWAYYAIVPEGTATSEGNLLHAVQQNHLPGFFVATALGLVIVLFLERILYVLHALFAKYVLHLFLAAVYHVLYVLWHSVQESKGGSGATSSGATTVSVYLLLSAKLASLWCGALQLRHGYALHHLHDPFTVRTDLLHWLGHVAFRAVPFLVELRVLLDWSFSATTLKVQHWMLLEDIHHTVYRRYVDIHDLYHTSRHRGRHFPYRVRLYQGVLGFTVILFVLFFPLFWYSTFSPQVRASHVTSWTTDVALAEMSPVPVFTADATVRPSSFHTAATLSLGGVSVGATSLLRFAAVTDTWQTAHVAPCSTQMWSYTPAALQELVNRLDKGAEVVTLLVRQRVTRSRASEATMTTVGLEESYTLPPPRRLFSPMRSRRGTQRMTLTQLARRNTQQACGILL</sequence>
<proteinExistence type="predicted"/>
<organism evidence="5 6">
    <name type="scientific">Leishmania tarentolae</name>
    <name type="common">Sauroleishmania tarentolae</name>
    <dbReference type="NCBI Taxonomy" id="5689"/>
    <lineage>
        <taxon>Eukaryota</taxon>
        <taxon>Discoba</taxon>
        <taxon>Euglenozoa</taxon>
        <taxon>Kinetoplastea</taxon>
        <taxon>Metakinetoplastina</taxon>
        <taxon>Trypanosomatida</taxon>
        <taxon>Trypanosomatidae</taxon>
        <taxon>Leishmaniinae</taxon>
        <taxon>Leishmania</taxon>
        <taxon>lizard Leishmania</taxon>
    </lineage>
</organism>
<feature type="transmembrane region" description="Helical" evidence="2">
    <location>
        <begin position="236"/>
        <end position="259"/>
    </location>
</feature>
<feature type="domain" description="Piezo THU9 and anchor" evidence="4">
    <location>
        <begin position="1221"/>
        <end position="1467"/>
    </location>
</feature>
<dbReference type="GO" id="GO:0050982">
    <property type="term" value="P:detection of mechanical stimulus"/>
    <property type="evidence" value="ECO:0007669"/>
    <property type="project" value="TreeGrafter"/>
</dbReference>
<evidence type="ECO:0000313" key="5">
    <source>
        <dbReference type="EMBL" id="GET92225.1"/>
    </source>
</evidence>
<dbReference type="GO" id="GO:0071260">
    <property type="term" value="P:cellular response to mechanical stimulus"/>
    <property type="evidence" value="ECO:0007669"/>
    <property type="project" value="TreeGrafter"/>
</dbReference>
<feature type="region of interest" description="Disordered" evidence="1">
    <location>
        <begin position="136"/>
        <end position="158"/>
    </location>
</feature>
<feature type="transmembrane region" description="Helical" evidence="2">
    <location>
        <begin position="1296"/>
        <end position="1313"/>
    </location>
</feature>
<keyword evidence="2" id="KW-0812">Transmembrane</keyword>
<feature type="transmembrane region" description="Helical" evidence="2">
    <location>
        <begin position="1128"/>
        <end position="1151"/>
    </location>
</feature>
<feature type="transmembrane region" description="Helical" evidence="2">
    <location>
        <begin position="425"/>
        <end position="444"/>
    </location>
</feature>
<feature type="transmembrane region" description="Helical" evidence="2">
    <location>
        <begin position="1227"/>
        <end position="1245"/>
    </location>
</feature>
<evidence type="ECO:0000259" key="4">
    <source>
        <dbReference type="Pfam" id="PF24874"/>
    </source>
</evidence>
<reference evidence="5" key="1">
    <citation type="submission" date="2019-11" db="EMBL/GenBank/DDBJ databases">
        <title>Leishmania tarentolae CDS.</title>
        <authorList>
            <person name="Goto Y."/>
            <person name="Yamagishi J."/>
        </authorList>
    </citation>
    <scope>NUCLEOTIDE SEQUENCE [LARGE SCALE GENOMIC DNA]</scope>
    <source>
        <strain evidence="5">Parrot Tar II</strain>
    </source>
</reference>
<evidence type="ECO:0000256" key="2">
    <source>
        <dbReference type="SAM" id="Phobius"/>
    </source>
</evidence>
<dbReference type="Pfam" id="PF24874">
    <property type="entry name" value="Piezo_THU9_anchor"/>
    <property type="match status" value="1"/>
</dbReference>
<dbReference type="OrthoDB" id="303066at2759"/>
<feature type="transmembrane region" description="Helical" evidence="2">
    <location>
        <begin position="1090"/>
        <end position="1108"/>
    </location>
</feature>
<feature type="domain" description="Piezo non-specific cation channel cap" evidence="3">
    <location>
        <begin position="1524"/>
        <end position="1602"/>
    </location>
</feature>
<name>A0A640KSX9_LEITA</name>
<dbReference type="InterPro" id="IPR056770">
    <property type="entry name" value="Piezo_THU9_anchor"/>
</dbReference>
<evidence type="ECO:0000256" key="1">
    <source>
        <dbReference type="SAM" id="MobiDB-lite"/>
    </source>
</evidence>
<dbReference type="GO" id="GO:0042391">
    <property type="term" value="P:regulation of membrane potential"/>
    <property type="evidence" value="ECO:0007669"/>
    <property type="project" value="TreeGrafter"/>
</dbReference>
<dbReference type="PANTHER" id="PTHR13167">
    <property type="entry name" value="PIEZO-TYPE MECHANOSENSITIVE ION CHANNEL COMPONENT"/>
    <property type="match status" value="1"/>
</dbReference>
<feature type="transmembrane region" description="Helical" evidence="2">
    <location>
        <begin position="385"/>
        <end position="405"/>
    </location>
</feature>
<evidence type="ECO:0000259" key="3">
    <source>
        <dbReference type="Pfam" id="PF12166"/>
    </source>
</evidence>
<feature type="transmembrane region" description="Helical" evidence="2">
    <location>
        <begin position="1055"/>
        <end position="1078"/>
    </location>
</feature>
<feature type="transmembrane region" description="Helical" evidence="2">
    <location>
        <begin position="1265"/>
        <end position="1289"/>
    </location>
</feature>
<protein>
    <submittedName>
        <fullName evidence="5">Uncharacterized protein</fullName>
    </submittedName>
</protein>
<accession>A0A640KSX9</accession>
<feature type="transmembrane region" description="Helical" evidence="2">
    <location>
        <begin position="1445"/>
        <end position="1466"/>
    </location>
</feature>
<dbReference type="InterPro" id="IPR031334">
    <property type="entry name" value="Piezo_cap_dom"/>
</dbReference>
<dbReference type="Proteomes" id="UP000419144">
    <property type="component" value="Unassembled WGS sequence"/>
</dbReference>
<keyword evidence="6" id="KW-1185">Reference proteome</keyword>
<dbReference type="VEuPathDB" id="TriTrypDB:LtaPh_3415051"/>
<feature type="transmembrane region" description="Helical" evidence="2">
    <location>
        <begin position="1333"/>
        <end position="1353"/>
    </location>
</feature>
<feature type="transmembrane region" description="Helical" evidence="2">
    <location>
        <begin position="12"/>
        <end position="38"/>
    </location>
</feature>
<dbReference type="InterPro" id="IPR027272">
    <property type="entry name" value="Piezo"/>
</dbReference>
<feature type="transmembrane region" description="Helical" evidence="2">
    <location>
        <begin position="361"/>
        <end position="379"/>
    </location>
</feature>